<organism evidence="2 3">
    <name type="scientific">Acyrthosiphon pisum</name>
    <name type="common">Pea aphid</name>
    <dbReference type="NCBI Taxonomy" id="7029"/>
    <lineage>
        <taxon>Eukaryota</taxon>
        <taxon>Metazoa</taxon>
        <taxon>Ecdysozoa</taxon>
        <taxon>Arthropoda</taxon>
        <taxon>Hexapoda</taxon>
        <taxon>Insecta</taxon>
        <taxon>Pterygota</taxon>
        <taxon>Neoptera</taxon>
        <taxon>Paraneoptera</taxon>
        <taxon>Hemiptera</taxon>
        <taxon>Sternorrhyncha</taxon>
        <taxon>Aphidomorpha</taxon>
        <taxon>Aphidoidea</taxon>
        <taxon>Aphididae</taxon>
        <taxon>Macrosiphini</taxon>
        <taxon>Acyrthosiphon</taxon>
    </lineage>
</organism>
<protein>
    <recommendedName>
        <fullName evidence="1">Integrase catalytic domain-containing protein</fullName>
    </recommendedName>
</protein>
<dbReference type="InterPro" id="IPR050951">
    <property type="entry name" value="Retrovirus_Pol_polyprotein"/>
</dbReference>
<keyword evidence="3" id="KW-1185">Reference proteome</keyword>
<sequence length="448" mass="51584">METKTEFYNLFEKLLSEKREDNSSYLSDEKYLNIINELKGNHKSRRLNKFEIINIGGEEKLIAPVEKGSTNLLYYVKNNELYDILNEIHLNIGHGGKHRMMAEIKKKYKNLTQEVVLMYLKFCGPCQTKLSSKRKGLVVKPIIHSEMNSRCQVDLIDMQSQADGEFRFIMVYQDHLTKFVQLRALKSKTAEEVANNILDIFCIFGAPVILQSDNGREFVNKIINDLKIMWPTLKIVHGKPRHSQSQGSVERANQDIQNMLITWMQTNSVKSWKEGLRFVQLMKNKALHSGIQRSPYEAMFGTDMRVGLTTHFPSESVDKINSEDDLEIFLNNINVEEDVNAKNNIQVVNEASKDEGLCDLISIRQKSIDNNRKNSEICLTNQAEKMKFRSIHKFPPANVGDSVRVTLPDVDRGRADPRNILFAVVAIENEQYYKLGNKYGTLPQLYTR</sequence>
<dbReference type="GeneID" id="100569320"/>
<accession>A0A8R2JL63</accession>
<dbReference type="GO" id="GO:0015074">
    <property type="term" value="P:DNA integration"/>
    <property type="evidence" value="ECO:0007669"/>
    <property type="project" value="InterPro"/>
</dbReference>
<dbReference type="AlphaFoldDB" id="A0A8R2JL63"/>
<proteinExistence type="predicted"/>
<dbReference type="InterPro" id="IPR012337">
    <property type="entry name" value="RNaseH-like_sf"/>
</dbReference>
<dbReference type="SUPFAM" id="SSF53098">
    <property type="entry name" value="Ribonuclease H-like"/>
    <property type="match status" value="1"/>
</dbReference>
<dbReference type="PROSITE" id="PS50994">
    <property type="entry name" value="INTEGRASE"/>
    <property type="match status" value="1"/>
</dbReference>
<feature type="domain" description="Integrase catalytic" evidence="1">
    <location>
        <begin position="137"/>
        <end position="303"/>
    </location>
</feature>
<dbReference type="RefSeq" id="XP_029341189.1">
    <property type="nucleotide sequence ID" value="XM_029485329.1"/>
</dbReference>
<dbReference type="GO" id="GO:0003676">
    <property type="term" value="F:nucleic acid binding"/>
    <property type="evidence" value="ECO:0007669"/>
    <property type="project" value="InterPro"/>
</dbReference>
<dbReference type="Gene3D" id="3.30.420.10">
    <property type="entry name" value="Ribonuclease H-like superfamily/Ribonuclease H"/>
    <property type="match status" value="1"/>
</dbReference>
<name>A0A8R2JL63_ACYPI</name>
<reference evidence="2" key="2">
    <citation type="submission" date="2022-06" db="UniProtKB">
        <authorList>
            <consortium name="EnsemblMetazoa"/>
        </authorList>
    </citation>
    <scope>IDENTIFICATION</scope>
</reference>
<dbReference type="InterPro" id="IPR036397">
    <property type="entry name" value="RNaseH_sf"/>
</dbReference>
<dbReference type="OrthoDB" id="10038074at2759"/>
<reference evidence="3" key="1">
    <citation type="submission" date="2010-06" db="EMBL/GenBank/DDBJ databases">
        <authorList>
            <person name="Jiang H."/>
            <person name="Abraham K."/>
            <person name="Ali S."/>
            <person name="Alsbrooks S.L."/>
            <person name="Anim B.N."/>
            <person name="Anosike U.S."/>
            <person name="Attaway T."/>
            <person name="Bandaranaike D.P."/>
            <person name="Battles P.K."/>
            <person name="Bell S.N."/>
            <person name="Bell A.V."/>
            <person name="Beltran B."/>
            <person name="Bickham C."/>
            <person name="Bustamante Y."/>
            <person name="Caleb T."/>
            <person name="Canada A."/>
            <person name="Cardenas V."/>
            <person name="Carter K."/>
            <person name="Chacko J."/>
            <person name="Chandrabose M.N."/>
            <person name="Chavez D."/>
            <person name="Chavez A."/>
            <person name="Chen L."/>
            <person name="Chu H.-S."/>
            <person name="Claassen K.J."/>
            <person name="Cockrell R."/>
            <person name="Collins M."/>
            <person name="Cooper J.A."/>
            <person name="Cree A."/>
            <person name="Curry S.M."/>
            <person name="Da Y."/>
            <person name="Dao M.D."/>
            <person name="Das B."/>
            <person name="Davila M.-L."/>
            <person name="Davy-Carroll L."/>
            <person name="Denson S."/>
            <person name="Dinh H."/>
            <person name="Ebong V.E."/>
            <person name="Edwards J.R."/>
            <person name="Egan A."/>
            <person name="El-Daye J."/>
            <person name="Escobedo L."/>
            <person name="Fernandez S."/>
            <person name="Fernando P.R."/>
            <person name="Flagg N."/>
            <person name="Forbes L.D."/>
            <person name="Fowler R.G."/>
            <person name="Fu Q."/>
            <person name="Gabisi R.A."/>
            <person name="Ganer J."/>
            <person name="Garbino Pronczuk A."/>
            <person name="Garcia R.M."/>
            <person name="Garner T."/>
            <person name="Garrett T.E."/>
            <person name="Gonzalez D.A."/>
            <person name="Hamid H."/>
            <person name="Hawkins E.S."/>
            <person name="Hirani K."/>
            <person name="Hogues M.E."/>
            <person name="Hollins B."/>
            <person name="Hsiao C.-H."/>
            <person name="Jabil R."/>
            <person name="James M.L."/>
            <person name="Jhangiani S.N."/>
            <person name="Johnson B."/>
            <person name="Johnson Q."/>
            <person name="Joshi V."/>
            <person name="Kalu J.B."/>
            <person name="Kam C."/>
            <person name="Kashfia A."/>
            <person name="Keebler J."/>
            <person name="Kisamo H."/>
            <person name="Kovar C.L."/>
            <person name="Lago L.A."/>
            <person name="Lai C.-Y."/>
            <person name="Laidlaw J."/>
            <person name="Lara F."/>
            <person name="Le T.-K."/>
            <person name="Lee S.L."/>
            <person name="Legall F.H."/>
            <person name="Lemon S.J."/>
            <person name="Lewis L.R."/>
            <person name="Li B."/>
            <person name="Liu Y."/>
            <person name="Liu Y.-S."/>
            <person name="Lopez J."/>
            <person name="Lozado R.J."/>
            <person name="Lu J."/>
            <person name="Madu R.C."/>
            <person name="Maheshwari M."/>
            <person name="Maheshwari R."/>
            <person name="Malloy K."/>
            <person name="Martinez E."/>
            <person name="Mathew T."/>
            <person name="Mercado I.C."/>
            <person name="Mercado C."/>
            <person name="Meyer B."/>
            <person name="Montgomery K."/>
            <person name="Morgan M.B."/>
            <person name="Munidasa M."/>
            <person name="Nazareth L.V."/>
            <person name="Nelson J."/>
            <person name="Ng B.M."/>
            <person name="Nguyen N.B."/>
            <person name="Nguyen P.Q."/>
            <person name="Nguyen T."/>
            <person name="Obregon M."/>
            <person name="Okwuonu G.O."/>
            <person name="Onwere C.G."/>
            <person name="Orozco G."/>
            <person name="Parra A."/>
            <person name="Patel S."/>
            <person name="Patil S."/>
            <person name="Perez A."/>
            <person name="Perez Y."/>
            <person name="Pham C."/>
            <person name="Primus E.L."/>
            <person name="Pu L.-L."/>
            <person name="Puazo M."/>
            <person name="Qin X."/>
            <person name="Quiroz J.B."/>
            <person name="Reese J."/>
            <person name="Richards S."/>
            <person name="Rives C.M."/>
            <person name="Robberts R."/>
            <person name="Ruiz S.J."/>
            <person name="Ruiz M.J."/>
            <person name="Santibanez J."/>
            <person name="Schneider B.W."/>
            <person name="Sisson I."/>
            <person name="Smith M."/>
            <person name="Sodergren E."/>
            <person name="Song X.-Z."/>
            <person name="Song B.B."/>
            <person name="Summersgill H."/>
            <person name="Thelus R."/>
            <person name="Thornton R.D."/>
            <person name="Trejos Z.Y."/>
            <person name="Usmani K."/>
            <person name="Vattathil S."/>
            <person name="Villasana D."/>
            <person name="Walker D.L."/>
            <person name="Wang S."/>
            <person name="Wang K."/>
            <person name="White C.S."/>
            <person name="Williams A.C."/>
            <person name="Williamson J."/>
            <person name="Wilson K."/>
            <person name="Woghiren I.O."/>
            <person name="Woodworth J.R."/>
            <person name="Worley K.C."/>
            <person name="Wright R.A."/>
            <person name="Wu W."/>
            <person name="Young L."/>
            <person name="Zhang L."/>
            <person name="Zhang J."/>
            <person name="Zhu Y."/>
            <person name="Muzny D.M."/>
            <person name="Weinstock G."/>
            <person name="Gibbs R.A."/>
        </authorList>
    </citation>
    <scope>NUCLEOTIDE SEQUENCE [LARGE SCALE GENOMIC DNA]</scope>
    <source>
        <strain evidence="3">LSR1</strain>
    </source>
</reference>
<evidence type="ECO:0000313" key="3">
    <source>
        <dbReference type="Proteomes" id="UP000007819"/>
    </source>
</evidence>
<dbReference type="Proteomes" id="UP000007819">
    <property type="component" value="Chromosome X"/>
</dbReference>
<evidence type="ECO:0000313" key="2">
    <source>
        <dbReference type="EnsemblMetazoa" id="XP_029341189.1"/>
    </source>
</evidence>
<dbReference type="PANTHER" id="PTHR37984">
    <property type="entry name" value="PROTEIN CBG26694"/>
    <property type="match status" value="1"/>
</dbReference>
<dbReference type="InterPro" id="IPR001584">
    <property type="entry name" value="Integrase_cat-core"/>
</dbReference>
<dbReference type="EnsemblMetazoa" id="XM_029485329.1">
    <property type="protein sequence ID" value="XP_029341189.1"/>
    <property type="gene ID" value="LOC100569320"/>
</dbReference>
<evidence type="ECO:0000259" key="1">
    <source>
        <dbReference type="PROSITE" id="PS50994"/>
    </source>
</evidence>
<dbReference type="KEGG" id="api:100569320"/>
<dbReference type="PANTHER" id="PTHR37984:SF5">
    <property type="entry name" value="PROTEIN NYNRIN-LIKE"/>
    <property type="match status" value="1"/>
</dbReference>